<gene>
    <name evidence="2" type="ORF">GCM10009105_11520</name>
</gene>
<name>A0ABN1IEA3_9GAMM</name>
<evidence type="ECO:0000313" key="3">
    <source>
        <dbReference type="Proteomes" id="UP001501523"/>
    </source>
</evidence>
<evidence type="ECO:0000259" key="1">
    <source>
        <dbReference type="Pfam" id="PF08818"/>
    </source>
</evidence>
<organism evidence="2 3">
    <name type="scientific">Dokdonella soli</name>
    <dbReference type="NCBI Taxonomy" id="529810"/>
    <lineage>
        <taxon>Bacteria</taxon>
        <taxon>Pseudomonadati</taxon>
        <taxon>Pseudomonadota</taxon>
        <taxon>Gammaproteobacteria</taxon>
        <taxon>Lysobacterales</taxon>
        <taxon>Rhodanobacteraceae</taxon>
        <taxon>Dokdonella</taxon>
    </lineage>
</organism>
<dbReference type="SUPFAM" id="SSF159888">
    <property type="entry name" value="YdhG-like"/>
    <property type="match status" value="1"/>
</dbReference>
<sequence length="202" mass="22516">MATTDPRIDAYIAKSADFARPILAHLREIVHAACPEVEETLKWSAPHFLYKGMLCGMAAFKQHCVFGFWKGKLIVADDGRDLDAAMGQFGRLAKIADLPQRKTLIAYVKKAVALNEASVKSPARVRTAAPRPPAAVPDDLAAALKKNAKARATFEAFSPSGRREYIEWITDAKREATRTQRLATTLEWLAQGKQRNWKYMNC</sequence>
<dbReference type="Proteomes" id="UP001501523">
    <property type="component" value="Unassembled WGS sequence"/>
</dbReference>
<keyword evidence="3" id="KW-1185">Reference proteome</keyword>
<evidence type="ECO:0000313" key="2">
    <source>
        <dbReference type="EMBL" id="GAA0710401.1"/>
    </source>
</evidence>
<dbReference type="Gene3D" id="3.90.1150.200">
    <property type="match status" value="1"/>
</dbReference>
<comment type="caution">
    <text evidence="2">The sequence shown here is derived from an EMBL/GenBank/DDBJ whole genome shotgun (WGS) entry which is preliminary data.</text>
</comment>
<feature type="domain" description="YdhG-like" evidence="1">
    <location>
        <begin position="20"/>
        <end position="112"/>
    </location>
</feature>
<dbReference type="InterPro" id="IPR014922">
    <property type="entry name" value="YdhG-like"/>
</dbReference>
<dbReference type="Pfam" id="PF08818">
    <property type="entry name" value="DUF1801"/>
    <property type="match status" value="1"/>
</dbReference>
<dbReference type="Pfam" id="PF13376">
    <property type="entry name" value="OmdA"/>
    <property type="match status" value="1"/>
</dbReference>
<proteinExistence type="predicted"/>
<accession>A0ABN1IEA3</accession>
<dbReference type="EMBL" id="BAAAEU010000006">
    <property type="protein sequence ID" value="GAA0710401.1"/>
    <property type="molecule type" value="Genomic_DNA"/>
</dbReference>
<reference evidence="2 3" key="1">
    <citation type="journal article" date="2019" name="Int. J. Syst. Evol. Microbiol.">
        <title>The Global Catalogue of Microorganisms (GCM) 10K type strain sequencing project: providing services to taxonomists for standard genome sequencing and annotation.</title>
        <authorList>
            <consortium name="The Broad Institute Genomics Platform"/>
            <consortium name="The Broad Institute Genome Sequencing Center for Infectious Disease"/>
            <person name="Wu L."/>
            <person name="Ma J."/>
        </authorList>
    </citation>
    <scope>NUCLEOTIDE SEQUENCE [LARGE SCALE GENOMIC DNA]</scope>
    <source>
        <strain evidence="2 3">JCM 15421</strain>
    </source>
</reference>
<protein>
    <recommendedName>
        <fullName evidence="1">YdhG-like domain-containing protein</fullName>
    </recommendedName>
</protein>
<dbReference type="RefSeq" id="WP_343788105.1">
    <property type="nucleotide sequence ID" value="NZ_BAAAEU010000006.1"/>
</dbReference>